<accession>A0A3N4IH57</accession>
<proteinExistence type="predicted"/>
<evidence type="ECO:0000313" key="2">
    <source>
        <dbReference type="EMBL" id="RPA83531.1"/>
    </source>
</evidence>
<organism evidence="2 3">
    <name type="scientific">Ascobolus immersus RN42</name>
    <dbReference type="NCBI Taxonomy" id="1160509"/>
    <lineage>
        <taxon>Eukaryota</taxon>
        <taxon>Fungi</taxon>
        <taxon>Dikarya</taxon>
        <taxon>Ascomycota</taxon>
        <taxon>Pezizomycotina</taxon>
        <taxon>Pezizomycetes</taxon>
        <taxon>Pezizales</taxon>
        <taxon>Ascobolaceae</taxon>
        <taxon>Ascobolus</taxon>
    </lineage>
</organism>
<keyword evidence="1" id="KW-0812">Transmembrane</keyword>
<keyword evidence="3" id="KW-1185">Reference proteome</keyword>
<feature type="transmembrane region" description="Helical" evidence="1">
    <location>
        <begin position="200"/>
        <end position="220"/>
    </location>
</feature>
<name>A0A3N4IH57_ASCIM</name>
<reference evidence="2 3" key="1">
    <citation type="journal article" date="2018" name="Nat. Ecol. Evol.">
        <title>Pezizomycetes genomes reveal the molecular basis of ectomycorrhizal truffle lifestyle.</title>
        <authorList>
            <person name="Murat C."/>
            <person name="Payen T."/>
            <person name="Noel B."/>
            <person name="Kuo A."/>
            <person name="Morin E."/>
            <person name="Chen J."/>
            <person name="Kohler A."/>
            <person name="Krizsan K."/>
            <person name="Balestrini R."/>
            <person name="Da Silva C."/>
            <person name="Montanini B."/>
            <person name="Hainaut M."/>
            <person name="Levati E."/>
            <person name="Barry K.W."/>
            <person name="Belfiori B."/>
            <person name="Cichocki N."/>
            <person name="Clum A."/>
            <person name="Dockter R.B."/>
            <person name="Fauchery L."/>
            <person name="Guy J."/>
            <person name="Iotti M."/>
            <person name="Le Tacon F."/>
            <person name="Lindquist E.A."/>
            <person name="Lipzen A."/>
            <person name="Malagnac F."/>
            <person name="Mello A."/>
            <person name="Molinier V."/>
            <person name="Miyauchi S."/>
            <person name="Poulain J."/>
            <person name="Riccioni C."/>
            <person name="Rubini A."/>
            <person name="Sitrit Y."/>
            <person name="Splivallo R."/>
            <person name="Traeger S."/>
            <person name="Wang M."/>
            <person name="Zifcakova L."/>
            <person name="Wipf D."/>
            <person name="Zambonelli A."/>
            <person name="Paolocci F."/>
            <person name="Nowrousian M."/>
            <person name="Ottonello S."/>
            <person name="Baldrian P."/>
            <person name="Spatafora J.W."/>
            <person name="Henrissat B."/>
            <person name="Nagy L.G."/>
            <person name="Aury J.M."/>
            <person name="Wincker P."/>
            <person name="Grigoriev I.V."/>
            <person name="Bonfante P."/>
            <person name="Martin F.M."/>
        </authorList>
    </citation>
    <scope>NUCLEOTIDE SEQUENCE [LARGE SCALE GENOMIC DNA]</scope>
    <source>
        <strain evidence="2 3">RN42</strain>
    </source>
</reference>
<keyword evidence="1" id="KW-1133">Transmembrane helix</keyword>
<dbReference type="Proteomes" id="UP000275078">
    <property type="component" value="Unassembled WGS sequence"/>
</dbReference>
<protein>
    <submittedName>
        <fullName evidence="2">Uncharacterized protein</fullName>
    </submittedName>
</protein>
<sequence>MIVSKNILRSTSDASEAADMDFHAAARIEPSHIEPAAEKTGKQWQHSLWPEEDFYNNSTPTRKEPTPRTVHQGLYQQRFQSSISLRNDSVSFLFRCISFPDFQQYAQNLLGSVHGVFQIAQFPLETILVSCLVVYRQIQEHLKSGDAGVDESPEHDSRKIYDQVDLIHDELVNMIRRYSGLNGGLERSLDDNRRQDDFELALATVGMMYYILTAIVRIIYKQNLTDDFSKVASLILEKFVDEPESRNGLGFLLGVAESNGDGTYTRKEAEFDWLAEGNLVAHTEKASSSEQEEDPGALVKEDPDAMEAREGEDNLKSLFSNQFVSVVNNTVRRLLATIRRSRKGRPSQLSFPMDSPTPADESLAERVDFKETQYEMVAISFCCNFMLFCIDMLGMTTTEAAIICEGDLASKETIAELWMDHILHRRSSEVMDHILHRRSSEVMDPRYKRWAMSFQAEFSRLTRRLQGQLHAVVESLAGMDHLETEMKEIEETLSEIRTLTGDLRDQRSSTLELEKLRKIEELKTVVLRPE</sequence>
<gene>
    <name evidence="2" type="ORF">BJ508DRAFT_324559</name>
</gene>
<evidence type="ECO:0000256" key="1">
    <source>
        <dbReference type="SAM" id="Phobius"/>
    </source>
</evidence>
<dbReference type="EMBL" id="ML119664">
    <property type="protein sequence ID" value="RPA83531.1"/>
    <property type="molecule type" value="Genomic_DNA"/>
</dbReference>
<dbReference type="AlphaFoldDB" id="A0A3N4IH57"/>
<evidence type="ECO:0000313" key="3">
    <source>
        <dbReference type="Proteomes" id="UP000275078"/>
    </source>
</evidence>
<keyword evidence="1" id="KW-0472">Membrane</keyword>